<comment type="caution">
    <text evidence="7">The sequence shown here is derived from an EMBL/GenBank/DDBJ whole genome shotgun (WGS) entry which is preliminary data.</text>
</comment>
<dbReference type="AlphaFoldDB" id="A0A2K2FVD6"/>
<evidence type="ECO:0000256" key="1">
    <source>
        <dbReference type="ARBA" id="ARBA00001966"/>
    </source>
</evidence>
<dbReference type="SFLD" id="SFLDG01386">
    <property type="entry name" value="main_SPASM_domain-containing"/>
    <property type="match status" value="1"/>
</dbReference>
<dbReference type="EMBL" id="LYMM01000066">
    <property type="protein sequence ID" value="PNU02751.1"/>
    <property type="molecule type" value="Genomic_DNA"/>
</dbReference>
<dbReference type="CDD" id="cd01335">
    <property type="entry name" value="Radical_SAM"/>
    <property type="match status" value="1"/>
</dbReference>
<keyword evidence="5" id="KW-0411">Iron-sulfur</keyword>
<evidence type="ECO:0000259" key="6">
    <source>
        <dbReference type="PROSITE" id="PS51918"/>
    </source>
</evidence>
<evidence type="ECO:0000256" key="4">
    <source>
        <dbReference type="ARBA" id="ARBA00023004"/>
    </source>
</evidence>
<dbReference type="Pfam" id="PF04055">
    <property type="entry name" value="Radical_SAM"/>
    <property type="match status" value="1"/>
</dbReference>
<dbReference type="SFLD" id="SFLDG01384">
    <property type="entry name" value="thioether_bond_formation_requi"/>
    <property type="match status" value="1"/>
</dbReference>
<dbReference type="SUPFAM" id="SSF102114">
    <property type="entry name" value="Radical SAM enzymes"/>
    <property type="match status" value="1"/>
</dbReference>
<dbReference type="SFLD" id="SFLDS00029">
    <property type="entry name" value="Radical_SAM"/>
    <property type="match status" value="1"/>
</dbReference>
<comment type="cofactor">
    <cofactor evidence="1">
        <name>[4Fe-4S] cluster</name>
        <dbReference type="ChEBI" id="CHEBI:49883"/>
    </cofactor>
</comment>
<dbReference type="Gene3D" id="3.20.20.70">
    <property type="entry name" value="Aldolase class I"/>
    <property type="match status" value="1"/>
</dbReference>
<organism evidence="7 8">
    <name type="scientific">Novosphingobium guangzhouense</name>
    <dbReference type="NCBI Taxonomy" id="1850347"/>
    <lineage>
        <taxon>Bacteria</taxon>
        <taxon>Pseudomonadati</taxon>
        <taxon>Pseudomonadota</taxon>
        <taxon>Alphaproteobacteria</taxon>
        <taxon>Sphingomonadales</taxon>
        <taxon>Sphingomonadaceae</taxon>
        <taxon>Novosphingobium</taxon>
    </lineage>
</organism>
<evidence type="ECO:0000313" key="7">
    <source>
        <dbReference type="EMBL" id="PNU02751.1"/>
    </source>
</evidence>
<dbReference type="PANTHER" id="PTHR43273">
    <property type="entry name" value="ANAEROBIC SULFATASE-MATURATING ENZYME HOMOLOG ASLB-RELATED"/>
    <property type="match status" value="1"/>
</dbReference>
<dbReference type="InterPro" id="IPR007197">
    <property type="entry name" value="rSAM"/>
</dbReference>
<reference evidence="7 8" key="1">
    <citation type="submission" date="2016-05" db="EMBL/GenBank/DDBJ databases">
        <title>Complete genome sequence of Novosphingobium guangzhouense SA925(T).</title>
        <authorList>
            <person name="Sha S."/>
        </authorList>
    </citation>
    <scope>NUCLEOTIDE SEQUENCE [LARGE SCALE GENOMIC DNA]</scope>
    <source>
        <strain evidence="7 8">SA925</strain>
    </source>
</reference>
<dbReference type="SFLD" id="SFLDG01067">
    <property type="entry name" value="SPASM/twitch_domain_containing"/>
    <property type="match status" value="1"/>
</dbReference>
<dbReference type="InterPro" id="IPR058240">
    <property type="entry name" value="rSAM_sf"/>
</dbReference>
<evidence type="ECO:0000313" key="8">
    <source>
        <dbReference type="Proteomes" id="UP000236327"/>
    </source>
</evidence>
<dbReference type="Proteomes" id="UP000236327">
    <property type="component" value="Unassembled WGS sequence"/>
</dbReference>
<dbReference type="GO" id="GO:0046872">
    <property type="term" value="F:metal ion binding"/>
    <property type="evidence" value="ECO:0007669"/>
    <property type="project" value="UniProtKB-KW"/>
</dbReference>
<dbReference type="GO" id="GO:0016491">
    <property type="term" value="F:oxidoreductase activity"/>
    <property type="evidence" value="ECO:0007669"/>
    <property type="project" value="InterPro"/>
</dbReference>
<dbReference type="OrthoDB" id="9810775at2"/>
<dbReference type="InterPro" id="IPR024023">
    <property type="entry name" value="rSAM_paired_HxsB"/>
</dbReference>
<keyword evidence="3" id="KW-0479">Metal-binding</keyword>
<dbReference type="InterPro" id="IPR013785">
    <property type="entry name" value="Aldolase_TIM"/>
</dbReference>
<gene>
    <name evidence="7" type="ORF">A8V01_25675</name>
</gene>
<evidence type="ECO:0000256" key="2">
    <source>
        <dbReference type="ARBA" id="ARBA00022691"/>
    </source>
</evidence>
<dbReference type="GO" id="GO:0051536">
    <property type="term" value="F:iron-sulfur cluster binding"/>
    <property type="evidence" value="ECO:0007669"/>
    <property type="project" value="UniProtKB-KW"/>
</dbReference>
<dbReference type="InterPro" id="IPR023867">
    <property type="entry name" value="Sulphatase_maturase_rSAM"/>
</dbReference>
<feature type="domain" description="Radical SAM core" evidence="6">
    <location>
        <begin position="80"/>
        <end position="303"/>
    </location>
</feature>
<keyword evidence="4" id="KW-0408">Iron</keyword>
<keyword evidence="2" id="KW-0949">S-adenosyl-L-methionine</keyword>
<accession>A0A2K2FVD6</accession>
<proteinExistence type="predicted"/>
<protein>
    <submittedName>
        <fullName evidence="7">His-Xaa-Ser system radical SAM maturase HxsB</fullName>
    </submittedName>
</protein>
<keyword evidence="8" id="KW-1185">Reference proteome</keyword>
<dbReference type="PANTHER" id="PTHR43273:SF8">
    <property type="entry name" value="RADICAL SAM DOMAIN PROTEIN"/>
    <property type="match status" value="1"/>
</dbReference>
<name>A0A2K2FVD6_9SPHN</name>
<sequence>MTVSCRTAQPMKVRALDEGSLFVNDTGRFFLASDAFAQRLHDDALSQAETDELRLQGNIIDPDDDFSLHSHAYGIAERLGGANSLDYLILVPTLRCNLDCSYCQVSRAGVNQRGFDWSDETLGGVLRSIDELATDSIKIEFQGGEPTLRPDLLRTIIERCERFAHKQFVICTNLQNLSADVLSIFDRDDVYISTSLDGSIAMHRMQRTGPLTDAFLDNLSSLTARYGPGKISALPTLDPRAPADIDEIIDTFSAFGLTSIFLRPINFQGFARKRHKQSREQDEGWRSYYERFVRRIIERNWLDKSSVLEESYFSICLRRVFQPGADRHVDLRNPNPVGVDYVVIDYDGTVYPTDEARMLARSGVIDLSIGDVQTGWNTPERLALNEASTNQFDPSCTVCAYQPFCGRDLIDDLARYGRVDIERTETEFCRKHLHIFDFVFEPIYSQDPAVRYSLAMWLRLPAIPEQLGVRIS</sequence>
<dbReference type="PROSITE" id="PS51918">
    <property type="entry name" value="RADICAL_SAM"/>
    <property type="match status" value="1"/>
</dbReference>
<dbReference type="NCBIfam" id="TIGR03978">
    <property type="entry name" value="rSAM_paired_1"/>
    <property type="match status" value="1"/>
</dbReference>
<evidence type="ECO:0000256" key="3">
    <source>
        <dbReference type="ARBA" id="ARBA00022723"/>
    </source>
</evidence>
<evidence type="ECO:0000256" key="5">
    <source>
        <dbReference type="ARBA" id="ARBA00023014"/>
    </source>
</evidence>